<dbReference type="Pfam" id="PF13976">
    <property type="entry name" value="gag_pre-integrs"/>
    <property type="match status" value="1"/>
</dbReference>
<dbReference type="InterPro" id="IPR013103">
    <property type="entry name" value="RVT_2"/>
</dbReference>
<dbReference type="Pfam" id="PF22936">
    <property type="entry name" value="Pol_BBD"/>
    <property type="match status" value="1"/>
</dbReference>
<reference evidence="4 5" key="1">
    <citation type="submission" date="2019-08" db="EMBL/GenBank/DDBJ databases">
        <title>Draft genome sequences of two oriental melons (Cucumis melo L. var makuwa).</title>
        <authorList>
            <person name="Kwon S.-Y."/>
        </authorList>
    </citation>
    <scope>NUCLEOTIDE SEQUENCE [LARGE SCALE GENOMIC DNA]</scope>
    <source>
        <strain evidence="5">cv. SW 3</strain>
        <tissue evidence="4">Leaf</tissue>
    </source>
</reference>
<evidence type="ECO:0000313" key="5">
    <source>
        <dbReference type="Proteomes" id="UP000321393"/>
    </source>
</evidence>
<accession>A0A5A7V2R7</accession>
<dbReference type="OrthoDB" id="1729718at2759"/>
<evidence type="ECO:0000259" key="3">
    <source>
        <dbReference type="Pfam" id="PF22936"/>
    </source>
</evidence>
<protein>
    <submittedName>
        <fullName evidence="4">Retrotransposon ty1-copia subclass</fullName>
    </submittedName>
</protein>
<feature type="domain" description="Reverse transcriptase Ty1/copia-type" evidence="1">
    <location>
        <begin position="302"/>
        <end position="358"/>
    </location>
</feature>
<dbReference type="Pfam" id="PF07727">
    <property type="entry name" value="RVT_2"/>
    <property type="match status" value="1"/>
</dbReference>
<dbReference type="PANTHER" id="PTHR11439">
    <property type="entry name" value="GAG-POL-RELATED RETROTRANSPOSON"/>
    <property type="match status" value="1"/>
</dbReference>
<gene>
    <name evidence="4" type="ORF">E6C27_scaffold160G00120</name>
</gene>
<proteinExistence type="predicted"/>
<evidence type="ECO:0000313" key="4">
    <source>
        <dbReference type="EMBL" id="KAA0060051.1"/>
    </source>
</evidence>
<dbReference type="InterPro" id="IPR054722">
    <property type="entry name" value="PolX-like_BBD"/>
</dbReference>
<dbReference type="CDD" id="cd09272">
    <property type="entry name" value="RNase_HI_RT_Ty1"/>
    <property type="match status" value="1"/>
</dbReference>
<dbReference type="PANTHER" id="PTHR11439:SF491">
    <property type="entry name" value="INTEGRASE CATALYTIC DOMAIN-CONTAINING PROTEIN"/>
    <property type="match status" value="1"/>
</dbReference>
<dbReference type="AlphaFoldDB" id="A0A5A7V2R7"/>
<evidence type="ECO:0000259" key="1">
    <source>
        <dbReference type="Pfam" id="PF07727"/>
    </source>
</evidence>
<dbReference type="InterPro" id="IPR025724">
    <property type="entry name" value="GAG-pre-integrase_dom"/>
</dbReference>
<comment type="caution">
    <text evidence="4">The sequence shown here is derived from an EMBL/GenBank/DDBJ whole genome shotgun (WGS) entry which is preliminary data.</text>
</comment>
<feature type="domain" description="Retrovirus-related Pol polyprotein from transposon TNT 1-94-like beta-barrel" evidence="3">
    <location>
        <begin position="122"/>
        <end position="159"/>
    </location>
</feature>
<feature type="domain" description="GAG-pre-integrase" evidence="2">
    <location>
        <begin position="198"/>
        <end position="247"/>
    </location>
</feature>
<name>A0A5A7V2R7_CUCMM</name>
<dbReference type="Proteomes" id="UP000321393">
    <property type="component" value="Unassembled WGS sequence"/>
</dbReference>
<evidence type="ECO:0000259" key="2">
    <source>
        <dbReference type="Pfam" id="PF13976"/>
    </source>
</evidence>
<dbReference type="EMBL" id="SSTE01005747">
    <property type="protein sequence ID" value="KAA0060051.1"/>
    <property type="molecule type" value="Genomic_DNA"/>
</dbReference>
<organism evidence="4 5">
    <name type="scientific">Cucumis melo var. makuwa</name>
    <name type="common">Oriental melon</name>
    <dbReference type="NCBI Taxonomy" id="1194695"/>
    <lineage>
        <taxon>Eukaryota</taxon>
        <taxon>Viridiplantae</taxon>
        <taxon>Streptophyta</taxon>
        <taxon>Embryophyta</taxon>
        <taxon>Tracheophyta</taxon>
        <taxon>Spermatophyta</taxon>
        <taxon>Magnoliopsida</taxon>
        <taxon>eudicotyledons</taxon>
        <taxon>Gunneridae</taxon>
        <taxon>Pentapetalae</taxon>
        <taxon>rosids</taxon>
        <taxon>fabids</taxon>
        <taxon>Cucurbitales</taxon>
        <taxon>Cucurbitaceae</taxon>
        <taxon>Benincaseae</taxon>
        <taxon>Cucumis</taxon>
    </lineage>
</organism>
<sequence>MSDENLAVILLNSLLDIYREVKASIKYGRDSLIMNIVLDALKSKDLEIKKERKDKELLLAKGRRHFKKNCPLNKSKEASSSKHAAETSETNVIDGYDSVEVTNGYDLAEVLMVSHRDIQDAWIMNSGCTYHMTPNQDFLINFHKSDGKKVILGDNDKSGYTIKLENRVMKVTKGSLIKLKENKRNALHVLEGTVVLGSAAIASNKVTDMSMLWHKRLVHVSERGLQAFSQQGLLGGVKDVELPFCKAPSLDHLRVFGCLAYAQVKDGKLNKTALKCMFIGYPQGVKVDSIEVEPFIFEEAITWSLVQKPPNQRLIQSKWIYKIKADTKGDSKPRYKARLVAKGYTQKEGVDFHEIFSRMMDVTTIFLHGELEKVIYMAQPKGYKLKGKEDMAYLGYAMSMISRFMSNPKKEHWNAVKWVLRYFKGSASVSLCYSKDRDKSTLLEGFTDVDYVADLDKRRSLSGHIFRLYGNVVSWKVTLQPVVALSTIESEYISLGEAVKEVVWLKRNVGELLS</sequence>